<dbReference type="KEGG" id="taj:C1A40_04965"/>
<proteinExistence type="predicted"/>
<reference evidence="3" key="1">
    <citation type="submission" date="2018-01" db="EMBL/GenBank/DDBJ databases">
        <title>Complete genome of Tamlana sp. UJ94.</title>
        <authorList>
            <person name="Jung J."/>
            <person name="Chung D."/>
            <person name="Bae S.S."/>
            <person name="Baek K."/>
        </authorList>
    </citation>
    <scope>NUCLEOTIDE SEQUENCE [LARGE SCALE GENOMIC DNA]</scope>
    <source>
        <strain evidence="3">UJ94</strain>
    </source>
</reference>
<protein>
    <recommendedName>
        <fullName evidence="4">Auto-transporter adhesin head GIN domain-containing protein</fullName>
    </recommendedName>
</protein>
<dbReference type="PROSITE" id="PS51257">
    <property type="entry name" value="PROKAR_LIPOPROTEIN"/>
    <property type="match status" value="1"/>
</dbReference>
<evidence type="ECO:0008006" key="4">
    <source>
        <dbReference type="Google" id="ProtNLM"/>
    </source>
</evidence>
<keyword evidence="3" id="KW-1185">Reference proteome</keyword>
<feature type="signal peptide" evidence="1">
    <location>
        <begin position="1"/>
        <end position="21"/>
    </location>
</feature>
<dbReference type="RefSeq" id="WP_102994930.1">
    <property type="nucleotide sequence ID" value="NZ_CP025938.1"/>
</dbReference>
<evidence type="ECO:0000256" key="1">
    <source>
        <dbReference type="SAM" id="SignalP"/>
    </source>
</evidence>
<organism evidence="2 3">
    <name type="scientific">Pseudotamlana carrageenivorans</name>
    <dbReference type="NCBI Taxonomy" id="2069432"/>
    <lineage>
        <taxon>Bacteria</taxon>
        <taxon>Pseudomonadati</taxon>
        <taxon>Bacteroidota</taxon>
        <taxon>Flavobacteriia</taxon>
        <taxon>Flavobacteriales</taxon>
        <taxon>Flavobacteriaceae</taxon>
        <taxon>Pseudotamlana</taxon>
    </lineage>
</organism>
<keyword evidence="1" id="KW-0732">Signal</keyword>
<sequence length="178" mass="20228">MKTFKLITAMLLLCLVFSCDKVDKLTQFDIGYNEKVVIESSAVVDLPFNVFTPEISSNSESTFENNNTRKNLIEYFELKTMTLEIEGPDHGNFDFLNSIEICISAENEPEVKISWKDQIEANSSGILKLDTSNDDLQQYLIKDQFNLRLATITDEIITSDHHINVKSVFFGDAKIFGL</sequence>
<accession>A0A2I7SG83</accession>
<dbReference type="OrthoDB" id="672279at2"/>
<gene>
    <name evidence="2" type="ORF">C1A40_04965</name>
</gene>
<dbReference type="Proteomes" id="UP000236592">
    <property type="component" value="Chromosome"/>
</dbReference>
<feature type="chain" id="PRO_5014354351" description="Auto-transporter adhesin head GIN domain-containing protein" evidence="1">
    <location>
        <begin position="22"/>
        <end position="178"/>
    </location>
</feature>
<dbReference type="AlphaFoldDB" id="A0A2I7SG83"/>
<evidence type="ECO:0000313" key="3">
    <source>
        <dbReference type="Proteomes" id="UP000236592"/>
    </source>
</evidence>
<evidence type="ECO:0000313" key="2">
    <source>
        <dbReference type="EMBL" id="AUS04864.1"/>
    </source>
</evidence>
<dbReference type="EMBL" id="CP025938">
    <property type="protein sequence ID" value="AUS04864.1"/>
    <property type="molecule type" value="Genomic_DNA"/>
</dbReference>
<name>A0A2I7SG83_9FLAO</name>